<dbReference type="PANTHER" id="PTHR37299:SF3">
    <property type="entry name" value="STAGE 0 SPORULATION PROTEIN A HOMOLOG"/>
    <property type="match status" value="1"/>
</dbReference>
<proteinExistence type="predicted"/>
<dbReference type="Proteomes" id="UP000306420">
    <property type="component" value="Unassembled WGS sequence"/>
</dbReference>
<sequence>MAMTGTFHGKGWYKTWQRWYISLAVVIDDLGKIVFITTHAELAPVTFRYKVEAIDYIVKKTPEELQNRIIEILNVIGERQHLNSEVKRQYTFKVGSKMRSIALDNIIYFESLSQPHKVAIITTNGHYQFYESLKAIEKSHEEFIRVHKSFIANIMMIESVNQKEKIITFKNGLTCDLSVARAKEVRKRLEEMSIRP</sequence>
<keyword evidence="1" id="KW-0963">Cytoplasm</keyword>
<dbReference type="Gene3D" id="3.40.50.2300">
    <property type="match status" value="1"/>
</dbReference>
<comment type="caution">
    <text evidence="5">The sequence shown here is derived from an EMBL/GenBank/DDBJ whole genome shotgun (WGS) entry which is preliminary data.</text>
</comment>
<evidence type="ECO:0000256" key="3">
    <source>
        <dbReference type="ARBA" id="ARBA00023159"/>
    </source>
</evidence>
<dbReference type="OrthoDB" id="9809318at2"/>
<name>A0A5R9DW39_9LACT</name>
<dbReference type="SMART" id="SM00850">
    <property type="entry name" value="LytTR"/>
    <property type="match status" value="1"/>
</dbReference>
<feature type="domain" description="HTH LytTR-type" evidence="4">
    <location>
        <begin position="90"/>
        <end position="191"/>
    </location>
</feature>
<dbReference type="InterPro" id="IPR046947">
    <property type="entry name" value="LytR-like"/>
</dbReference>
<dbReference type="InterPro" id="IPR007492">
    <property type="entry name" value="LytTR_DNA-bd_dom"/>
</dbReference>
<protein>
    <submittedName>
        <fullName evidence="5">Response regulator transcription factor</fullName>
    </submittedName>
</protein>
<dbReference type="EMBL" id="VBSP01000030">
    <property type="protein sequence ID" value="TLQ40375.1"/>
    <property type="molecule type" value="Genomic_DNA"/>
</dbReference>
<keyword evidence="3" id="KW-0010">Activator</keyword>
<evidence type="ECO:0000313" key="5">
    <source>
        <dbReference type="EMBL" id="TLQ40375.1"/>
    </source>
</evidence>
<dbReference type="GO" id="GO:0003677">
    <property type="term" value="F:DNA binding"/>
    <property type="evidence" value="ECO:0007669"/>
    <property type="project" value="InterPro"/>
</dbReference>
<evidence type="ECO:0000256" key="2">
    <source>
        <dbReference type="ARBA" id="ARBA00023012"/>
    </source>
</evidence>
<dbReference type="PROSITE" id="PS50930">
    <property type="entry name" value="HTH_LYTTR"/>
    <property type="match status" value="1"/>
</dbReference>
<dbReference type="GO" id="GO:0000156">
    <property type="term" value="F:phosphorelay response regulator activity"/>
    <property type="evidence" value="ECO:0007669"/>
    <property type="project" value="InterPro"/>
</dbReference>
<keyword evidence="2" id="KW-0902">Two-component regulatory system</keyword>
<evidence type="ECO:0000313" key="6">
    <source>
        <dbReference type="Proteomes" id="UP000306420"/>
    </source>
</evidence>
<gene>
    <name evidence="5" type="ORF">FEZ33_08290</name>
</gene>
<dbReference type="Gene3D" id="2.40.50.1020">
    <property type="entry name" value="LytTr DNA-binding domain"/>
    <property type="match status" value="1"/>
</dbReference>
<reference evidence="5 6" key="1">
    <citation type="submission" date="2019-05" db="EMBL/GenBank/DDBJ databases">
        <title>The metagenome of a microbial culture collection derived from dairy environment covers the genomic content of the human microbiome.</title>
        <authorList>
            <person name="Roder T."/>
            <person name="Wuthrich D."/>
            <person name="Sattari Z."/>
            <person name="Von Ah U."/>
            <person name="Bar C."/>
            <person name="Ronchi F."/>
            <person name="Macpherson A.J."/>
            <person name="Ganal-Vonarburg S.C."/>
            <person name="Bruggmann R."/>
            <person name="Vergeres G."/>
        </authorList>
    </citation>
    <scope>NUCLEOTIDE SEQUENCE [LARGE SCALE GENOMIC DNA]</scope>
    <source>
        <strain evidence="5 6">FAM 24227</strain>
    </source>
</reference>
<dbReference type="Pfam" id="PF04397">
    <property type="entry name" value="LytTR"/>
    <property type="match status" value="1"/>
</dbReference>
<accession>A0A5R9DW39</accession>
<organism evidence="5 6">
    <name type="scientific">Ruoffia tabacinasalis</name>
    <dbReference type="NCBI Taxonomy" id="87458"/>
    <lineage>
        <taxon>Bacteria</taxon>
        <taxon>Bacillati</taxon>
        <taxon>Bacillota</taxon>
        <taxon>Bacilli</taxon>
        <taxon>Lactobacillales</taxon>
        <taxon>Aerococcaceae</taxon>
        <taxon>Ruoffia</taxon>
    </lineage>
</organism>
<dbReference type="AlphaFoldDB" id="A0A5R9DW39"/>
<dbReference type="PANTHER" id="PTHR37299">
    <property type="entry name" value="TRANSCRIPTIONAL REGULATOR-RELATED"/>
    <property type="match status" value="1"/>
</dbReference>
<evidence type="ECO:0000256" key="1">
    <source>
        <dbReference type="ARBA" id="ARBA00022490"/>
    </source>
</evidence>
<evidence type="ECO:0000259" key="4">
    <source>
        <dbReference type="PROSITE" id="PS50930"/>
    </source>
</evidence>